<protein>
    <submittedName>
        <fullName evidence="1">Uncharacterized protein</fullName>
    </submittedName>
</protein>
<gene>
    <name evidence="1" type="ORF">SAMN05421630_1011094</name>
</gene>
<proteinExistence type="predicted"/>
<dbReference type="AlphaFoldDB" id="A0A222VPM9"/>
<evidence type="ECO:0000313" key="2">
    <source>
        <dbReference type="Proteomes" id="UP000199494"/>
    </source>
</evidence>
<evidence type="ECO:0000313" key="1">
    <source>
        <dbReference type="EMBL" id="SDC27598.1"/>
    </source>
</evidence>
<dbReference type="KEGG" id="pmad:BAY61_13550"/>
<dbReference type="Proteomes" id="UP000199494">
    <property type="component" value="Unassembled WGS sequence"/>
</dbReference>
<reference evidence="1 2" key="1">
    <citation type="submission" date="2016-10" db="EMBL/GenBank/DDBJ databases">
        <authorList>
            <person name="de Groot N.N."/>
        </authorList>
    </citation>
    <scope>NUCLEOTIDE SEQUENCE [LARGE SCALE GENOMIC DNA]</scope>
    <source>
        <strain evidence="1 2">CGMCC 4.5506</strain>
    </source>
</reference>
<name>A0A222VPM9_9PSEU</name>
<organism evidence="1 2">
    <name type="scientific">Prauserella marina</name>
    <dbReference type="NCBI Taxonomy" id="530584"/>
    <lineage>
        <taxon>Bacteria</taxon>
        <taxon>Bacillati</taxon>
        <taxon>Actinomycetota</taxon>
        <taxon>Actinomycetes</taxon>
        <taxon>Pseudonocardiales</taxon>
        <taxon>Pseudonocardiaceae</taxon>
        <taxon>Prauserella</taxon>
    </lineage>
</organism>
<dbReference type="RefSeq" id="WP_091797849.1">
    <property type="nucleotide sequence ID" value="NZ_FMZE01000001.1"/>
</dbReference>
<dbReference type="EMBL" id="FMZE01000001">
    <property type="protein sequence ID" value="SDC27598.1"/>
    <property type="molecule type" value="Genomic_DNA"/>
</dbReference>
<accession>A0A222VPM9</accession>
<sequence length="230" mass="24923">MRYRARLGPKGTMRAERAAPPGVPVSEHGQRGARGLLVDIMAAVERQHQAEGWHLTAPVLYRVCVRDSVLALPPGEPAPIDVGPIRLPAADSEKGSLVAFADLMERAAGRQPLNDRVWRVAYPSKPLAHLAVVEAYHNVDYPPEELAKLHATGRTLADVPDSAEIRLVLAATEDRAFAVWRQRGDLPMFHPVTGSVPEGRALADQLARMQKAACVLHDRCAMAVPPAPTA</sequence>
<keyword evidence="2" id="KW-1185">Reference proteome</keyword>